<comment type="similarity">
    <text evidence="1">Belongs to the RdRP family.</text>
</comment>
<dbReference type="AlphaFoldDB" id="A0AAD7BXD6"/>
<reference evidence="3" key="1">
    <citation type="submission" date="2023-03" db="EMBL/GenBank/DDBJ databases">
        <title>Massive genome expansion in bonnet fungi (Mycena s.s.) driven by repeated elements and novel gene families across ecological guilds.</title>
        <authorList>
            <consortium name="Lawrence Berkeley National Laboratory"/>
            <person name="Harder C.B."/>
            <person name="Miyauchi S."/>
            <person name="Viragh M."/>
            <person name="Kuo A."/>
            <person name="Thoen E."/>
            <person name="Andreopoulos B."/>
            <person name="Lu D."/>
            <person name="Skrede I."/>
            <person name="Drula E."/>
            <person name="Henrissat B."/>
            <person name="Morin E."/>
            <person name="Kohler A."/>
            <person name="Barry K."/>
            <person name="LaButti K."/>
            <person name="Morin E."/>
            <person name="Salamov A."/>
            <person name="Lipzen A."/>
            <person name="Mereny Z."/>
            <person name="Hegedus B."/>
            <person name="Baldrian P."/>
            <person name="Stursova M."/>
            <person name="Weitz H."/>
            <person name="Taylor A."/>
            <person name="Grigoriev I.V."/>
            <person name="Nagy L.G."/>
            <person name="Martin F."/>
            <person name="Kauserud H."/>
        </authorList>
    </citation>
    <scope>NUCLEOTIDE SEQUENCE</scope>
    <source>
        <strain evidence="3">9284</strain>
    </source>
</reference>
<comment type="catalytic activity">
    <reaction evidence="1">
        <text>RNA(n) + a ribonucleoside 5'-triphosphate = RNA(n+1) + diphosphate</text>
        <dbReference type="Rhea" id="RHEA:21248"/>
        <dbReference type="Rhea" id="RHEA-COMP:14527"/>
        <dbReference type="Rhea" id="RHEA-COMP:17342"/>
        <dbReference type="ChEBI" id="CHEBI:33019"/>
        <dbReference type="ChEBI" id="CHEBI:61557"/>
        <dbReference type="ChEBI" id="CHEBI:140395"/>
        <dbReference type="EC" id="2.7.7.48"/>
    </reaction>
</comment>
<comment type="caution">
    <text evidence="3">The sequence shown here is derived from an EMBL/GenBank/DDBJ whole genome shotgun (WGS) entry which is preliminary data.</text>
</comment>
<dbReference type="InterPro" id="IPR007855">
    <property type="entry name" value="RDRP"/>
</dbReference>
<dbReference type="PANTHER" id="PTHR23079:SF55">
    <property type="entry name" value="RNA-DIRECTED RNA POLYMERASE"/>
    <property type="match status" value="1"/>
</dbReference>
<dbReference type="Pfam" id="PF05183">
    <property type="entry name" value="RdRP"/>
    <property type="match status" value="1"/>
</dbReference>
<feature type="domain" description="RDRP core" evidence="2">
    <location>
        <begin position="458"/>
        <end position="1084"/>
    </location>
</feature>
<accession>A0AAD7BXD6</accession>
<dbReference type="GO" id="GO:0030422">
    <property type="term" value="P:siRNA processing"/>
    <property type="evidence" value="ECO:0007669"/>
    <property type="project" value="TreeGrafter"/>
</dbReference>
<gene>
    <name evidence="3" type="ORF">FB45DRAFT_519563</name>
</gene>
<keyword evidence="1" id="KW-0694">RNA-binding</keyword>
<keyword evidence="4" id="KW-1185">Reference proteome</keyword>
<organism evidence="3 4">
    <name type="scientific">Roridomyces roridus</name>
    <dbReference type="NCBI Taxonomy" id="1738132"/>
    <lineage>
        <taxon>Eukaryota</taxon>
        <taxon>Fungi</taxon>
        <taxon>Dikarya</taxon>
        <taxon>Basidiomycota</taxon>
        <taxon>Agaricomycotina</taxon>
        <taxon>Agaricomycetes</taxon>
        <taxon>Agaricomycetidae</taxon>
        <taxon>Agaricales</taxon>
        <taxon>Marasmiineae</taxon>
        <taxon>Mycenaceae</taxon>
        <taxon>Roridomyces</taxon>
    </lineage>
</organism>
<proteinExistence type="inferred from homology"/>
<keyword evidence="1" id="KW-0548">Nucleotidyltransferase</keyword>
<evidence type="ECO:0000313" key="4">
    <source>
        <dbReference type="Proteomes" id="UP001221142"/>
    </source>
</evidence>
<keyword evidence="1" id="KW-0696">RNA-directed RNA polymerase</keyword>
<dbReference type="GO" id="GO:0003968">
    <property type="term" value="F:RNA-directed RNA polymerase activity"/>
    <property type="evidence" value="ECO:0007669"/>
    <property type="project" value="UniProtKB-KW"/>
</dbReference>
<dbReference type="PANTHER" id="PTHR23079">
    <property type="entry name" value="RNA-DEPENDENT RNA POLYMERASE"/>
    <property type="match status" value="1"/>
</dbReference>
<name>A0AAD7BXD6_9AGAR</name>
<evidence type="ECO:0000259" key="2">
    <source>
        <dbReference type="Pfam" id="PF05183"/>
    </source>
</evidence>
<dbReference type="InterPro" id="IPR057596">
    <property type="entry name" value="RDRP_core"/>
</dbReference>
<keyword evidence="1" id="KW-0808">Transferase</keyword>
<protein>
    <recommendedName>
        <fullName evidence="1">RNA-dependent RNA polymerase</fullName>
        <ecNumber evidence="1">2.7.7.48</ecNumber>
    </recommendedName>
</protein>
<evidence type="ECO:0000313" key="3">
    <source>
        <dbReference type="EMBL" id="KAJ7632964.1"/>
    </source>
</evidence>
<dbReference type="EC" id="2.7.7.48" evidence="1"/>
<evidence type="ECO:0000256" key="1">
    <source>
        <dbReference type="RuleBase" id="RU363098"/>
    </source>
</evidence>
<sequence length="1268" mass="143718">MAKVSLNFLPTTADQYTVIIALARILHSDEFRSFAKEAADPLYNSDLPQDSRRRLLNFKVELKESRVGTTRNDGTGILTLPSDDARSKFLDWVVKRKNHVYVEGKKIRVQRAPFGTREHEAMTLSKTPYLDPGIEREHQEKVWALHEALRVDFVQFGFYYRDYPSKPIPDGSQTPLRKYSVEWEKQYFHTDSSSPRSNSPGSPSGVAWLRLEYDHKLIRIQLGDESTEYLGSNINITFASISKIAIGYDPQPYICFDTLTPPALEGIKFHRTLTGDEALDARRSKTRIGSLEPGHLRVAPYAQQLRLVLYRPPTGDILQVFSDLCFTAGLPKTILARFNHPFVLEASKLELFSAKRLHKLDLLLRTLDWEVAFQIEALLRNALLHTDEIDKLIPRIKELVLVKGSSVVSQMLLEYRRHLRAKSLRESPLACFARVSKSFTYHPLSFQSGSFNCCHVTVTPTRLVLEGPFPVQSNRIIRKYQNYEDHFLRVDFRDEDKMQYRWDREVDGSHFVRERVGGILKNGLTLGGRDFEFLAYSTSALRGHAVWFMNPFKDEATGRLVTSESIRNDIGDFAGTPLLKSPSKYAARLAQAFTATDPSVRIGRHQWMLIPDIVVAGHENDTKLHSKFVYTDGVGTISSKLATMIWDALCEARHYTGVRLRPSAFQIRFLGFKGVVCIDHELDKREDGIMMCLRPSMKKFESDDVTAMEAEIEIAMAFEKPNTAYLNRPLVMALEDRGVRQTAFRKLQDIAVGAALTIDDSITQFRAVLKDHSLGNPFRLVYLLEKLEKLGLDLQAKHRTPGIDNAFFKQLRQVAMNDVLREIKHSARIPISESYLLVGVADEGPAYKKAGYTNVFELPPGKIYACVQRYHDEPPIWLEGSCTISRSPVAHVGDVQRVQAIGKPPKGMLCLFEGLKNVVVLPSQSSHDEPRSLASCLGGGDLDGDMYSVIQYSGLLPPNQERPASYPDGDTLTLEDDSTVNDICNFIVEYINSDVLGLLSDRLLVIADQSKLGMHDDDCKWLAELCSQAVDYPKQGIPVDLDHNRLPRTLLRCKPDWHAAEVIDPRKTDYYRSEKALGDLYRAISLDEPELLASDAAQQNETVQDDVSSNAIYRILAPHIEKNVPNYTQPDGTEHEIHVIFQKYVEELRYISITHTLTSAPGVTLKEAEMVLGTILAKCSQKRWRSDCIYRMRYHTQTVVRDIQKQLLDRSDSRLAPEELEDALRKAWAAWDFALRHEKKFGAKSFGLVALGIIFDCLEQLPGARLSL</sequence>
<dbReference type="GO" id="GO:0003723">
    <property type="term" value="F:RNA binding"/>
    <property type="evidence" value="ECO:0007669"/>
    <property type="project" value="UniProtKB-KW"/>
</dbReference>
<dbReference type="Proteomes" id="UP001221142">
    <property type="component" value="Unassembled WGS sequence"/>
</dbReference>
<dbReference type="EMBL" id="JARKIF010000008">
    <property type="protein sequence ID" value="KAJ7632964.1"/>
    <property type="molecule type" value="Genomic_DNA"/>
</dbReference>
<dbReference type="GO" id="GO:0031380">
    <property type="term" value="C:nuclear RNA-directed RNA polymerase complex"/>
    <property type="evidence" value="ECO:0007669"/>
    <property type="project" value="TreeGrafter"/>
</dbReference>